<proteinExistence type="predicted"/>
<dbReference type="OrthoDB" id="9812570at2"/>
<keyword evidence="2" id="KW-1185">Reference proteome</keyword>
<keyword evidence="1" id="KW-0614">Plasmid</keyword>
<evidence type="ECO:0000313" key="1">
    <source>
        <dbReference type="EMBL" id="EIF01222.1"/>
    </source>
</evidence>
<reference evidence="2" key="2">
    <citation type="submission" date="2012-01" db="EMBL/GenBank/DDBJ databases">
        <title>Noncontiguous Finished sequence of chromosome of Saccharomonospora glauca K62.</title>
        <authorList>
            <consortium name="US DOE Joint Genome Institute"/>
            <person name="Lucas S."/>
            <person name="Han J."/>
            <person name="Lapidus A."/>
            <person name="Cheng J.-F."/>
            <person name="Goodwin L."/>
            <person name="Pitluck S."/>
            <person name="Peters L."/>
            <person name="Mikhailova N."/>
            <person name="Held B."/>
            <person name="Detter J.C."/>
            <person name="Han C."/>
            <person name="Tapia R."/>
            <person name="Land M."/>
            <person name="Hauser L."/>
            <person name="Kyrpides N."/>
            <person name="Ivanova N."/>
            <person name="Pagani I."/>
            <person name="Brambilla E.-M."/>
            <person name="Klenk H.-P."/>
            <person name="Woyke T."/>
        </authorList>
    </citation>
    <scope>NUCLEOTIDE SEQUENCE [LARGE SCALE GENOMIC DNA]</scope>
    <source>
        <strain evidence="2">K62</strain>
        <plasmid evidence="2">pSACGL01</plasmid>
    </source>
</reference>
<dbReference type="EMBL" id="CM001485">
    <property type="protein sequence ID" value="EIF01222.1"/>
    <property type="molecule type" value="Genomic_DNA"/>
</dbReference>
<dbReference type="HOGENOM" id="CLU_1776084_0_0_11"/>
<organism evidence="1 2">
    <name type="scientific">Saccharomonospora glauca K62</name>
    <dbReference type="NCBI Taxonomy" id="928724"/>
    <lineage>
        <taxon>Bacteria</taxon>
        <taxon>Bacillati</taxon>
        <taxon>Actinomycetota</taxon>
        <taxon>Actinomycetes</taxon>
        <taxon>Pseudonocardiales</taxon>
        <taxon>Pseudonocardiaceae</taxon>
        <taxon>Saccharomonospora</taxon>
    </lineage>
</organism>
<dbReference type="AlphaFoldDB" id="I1D8E7"/>
<dbReference type="RefSeq" id="WP_005467140.1">
    <property type="nucleotide sequence ID" value="NZ_CM001485.1"/>
</dbReference>
<gene>
    <name evidence="1" type="ORF">SacglDRAFT_00007</name>
</gene>
<sequence length="146" mass="16652">MTTTDSYHPPLTTQLGRQYLAAGADVDRLLDSDLDSDWLLVLETYRERKLLRYRLDRAAEDSEKVAKLTAERAELAEVSALHALRATKQLLDGLLDQRRRLMIDARDEGASWADIGAALDVSRQAAHELYHRQIKNPWTATRVRKP</sequence>
<evidence type="ECO:0000313" key="2">
    <source>
        <dbReference type="Proteomes" id="UP000005087"/>
    </source>
</evidence>
<name>I1D8E7_9PSEU</name>
<dbReference type="Proteomes" id="UP000005087">
    <property type="component" value="Plasmid pSACGL01"/>
</dbReference>
<geneLocation type="plasmid" evidence="1 2">
    <name>pSACGL01</name>
</geneLocation>
<accession>I1D8E7</accession>
<protein>
    <submittedName>
        <fullName evidence="1">Uncharacterized protein</fullName>
    </submittedName>
</protein>
<reference evidence="1 2" key="1">
    <citation type="submission" date="2011-09" db="EMBL/GenBank/DDBJ databases">
        <authorList>
            <consortium name="US DOE Joint Genome Institute (JGI-PGF)"/>
            <person name="Lucas S."/>
            <person name="Han J."/>
            <person name="Lapidus A."/>
            <person name="Cheng J.-F."/>
            <person name="Goodwin L."/>
            <person name="Pitluck S."/>
            <person name="Peters L."/>
            <person name="Land M.L."/>
            <person name="Hauser L."/>
            <person name="Brambilla E."/>
            <person name="Klenk H.-P."/>
            <person name="Woyke T.J."/>
        </authorList>
    </citation>
    <scope>NUCLEOTIDE SEQUENCE [LARGE SCALE GENOMIC DNA]</scope>
    <source>
        <strain evidence="1 2">K62</strain>
        <plasmid evidence="1 2">pSACGL01</plasmid>
    </source>
</reference>